<dbReference type="InterPro" id="IPR044920">
    <property type="entry name" value="MnmG_C_subdom_sf"/>
</dbReference>
<keyword evidence="6 11" id="KW-0819">tRNA processing</keyword>
<evidence type="ECO:0000256" key="5">
    <source>
        <dbReference type="ARBA" id="ARBA00022630"/>
    </source>
</evidence>
<evidence type="ECO:0000259" key="12">
    <source>
        <dbReference type="SMART" id="SM01228"/>
    </source>
</evidence>
<organism evidence="13 14">
    <name type="scientific">Entomospira nematocerorum</name>
    <dbReference type="NCBI Taxonomy" id="2719987"/>
    <lineage>
        <taxon>Bacteria</taxon>
        <taxon>Pseudomonadati</taxon>
        <taxon>Spirochaetota</taxon>
        <taxon>Spirochaetia</taxon>
        <taxon>Spirochaetales</taxon>
        <taxon>Spirochaetaceae</taxon>
        <taxon>Entomospira</taxon>
    </lineage>
</organism>
<comment type="function">
    <text evidence="2 11">NAD-binding protein involved in the addition of a carboxymethylaminomethyl (cmnm) group at the wobble position (U34) of certain tRNAs, forming tRNA-cmnm(5)s(2)U34.</text>
</comment>
<dbReference type="GO" id="GO:0030488">
    <property type="term" value="P:tRNA methylation"/>
    <property type="evidence" value="ECO:0007669"/>
    <property type="project" value="TreeGrafter"/>
</dbReference>
<keyword evidence="5 11" id="KW-0285">Flavoprotein</keyword>
<keyword evidence="8 11" id="KW-0520">NAD</keyword>
<dbReference type="Pfam" id="PF13932">
    <property type="entry name" value="SAM_GIDA_C"/>
    <property type="match status" value="1"/>
</dbReference>
<dbReference type="Gene3D" id="1.10.150.570">
    <property type="entry name" value="GidA associated domain, C-terminal subdomain"/>
    <property type="match status" value="1"/>
</dbReference>
<comment type="similarity">
    <text evidence="3 11">Belongs to the MnmG family.</text>
</comment>
<dbReference type="AlphaFoldDB" id="A0A968KT41"/>
<evidence type="ECO:0000256" key="7">
    <source>
        <dbReference type="ARBA" id="ARBA00022827"/>
    </source>
</evidence>
<keyword evidence="14" id="KW-1185">Reference proteome</keyword>
<dbReference type="InterPro" id="IPR040131">
    <property type="entry name" value="MnmG_N"/>
</dbReference>
<dbReference type="InterPro" id="IPR004416">
    <property type="entry name" value="MnmG"/>
</dbReference>
<protein>
    <recommendedName>
        <fullName evidence="4 11">tRNA uridine 5-carboxymethylaminomethyl modification enzyme MnmG</fullName>
    </recommendedName>
    <alternativeName>
        <fullName evidence="10 11">Glucose-inhibited division protein A</fullName>
    </alternativeName>
</protein>
<dbReference type="InterPro" id="IPR036188">
    <property type="entry name" value="FAD/NAD-bd_sf"/>
</dbReference>
<dbReference type="NCBIfam" id="TIGR00136">
    <property type="entry name" value="mnmG_gidA"/>
    <property type="match status" value="1"/>
</dbReference>
<sequence>MDFDIIVIGAGHAGVEASLVASRMGAKTLLITQTIESIGRISCNPAIGGLAKGAIVRELDALGGEMPHLADASMLQYRMLNESRGGAAQSPRAQIDKYVYSRRARRSIDKERNLSIYQETVVDLLTDGSQCFGVRLERGRSIQAKAVIICSGTFMEGRIMIGRVEQPYGRIGEPAAIGLGSALRRYGLSMHRFSTSTSARVRFRSLDLEQMTAQYGDEQAQAFSFSRDKSPLDIVQRPCYMVHTDERAHKIIRDNIDLSPIWTEVASGPRYCPSFEEKVMRFPDKDRHHIFIEPESDESDDAYLNGLYSGLPEELQEEFLRTIPGLERVEIVKPGYAVEYDYVDPRELTQSLENKKMMGLYFAGQVNGTSGYEEAAGQGFLAGVNAVLKLRGERPFVLERSDAYLGILVDDITKKGVKEPYRMFTSRAEYRMSLRHDKADSRLFMKGYSLGLQDEERYQQFQDKMKSIDFVKDLLKRQLALWRDNRKEDRRLDKAIQDPAYSLEDARLSSEEFRALPESWQRTIYMDIRYAGYIQQEAIEVRKMDKYGKIRIPKDFIYDRISNLSTEAKIRLKEENPANLQEALSLSGLNPADITNLMRYLERNNV</sequence>
<accession>A0A968KT41</accession>
<dbReference type="InterPro" id="IPR020595">
    <property type="entry name" value="MnmG-rel_CS"/>
</dbReference>
<dbReference type="InterPro" id="IPR049312">
    <property type="entry name" value="GIDA_C_N"/>
</dbReference>
<dbReference type="PANTHER" id="PTHR11806">
    <property type="entry name" value="GLUCOSE INHIBITED DIVISION PROTEIN A"/>
    <property type="match status" value="1"/>
</dbReference>
<comment type="subunit">
    <text evidence="9 11">Homodimer. Heterotetramer of two MnmE and two MnmG subunits.</text>
</comment>
<dbReference type="Proteomes" id="UP000752013">
    <property type="component" value="Unassembled WGS sequence"/>
</dbReference>
<dbReference type="InterPro" id="IPR047001">
    <property type="entry name" value="MnmG_C_subdom"/>
</dbReference>
<feature type="domain" description="tRNA uridine 5-carboxymethylaminomethyl modification enzyme C-terminal subdomain" evidence="12">
    <location>
        <begin position="528"/>
        <end position="599"/>
    </location>
</feature>
<comment type="caution">
    <text evidence="11">Lacks conserved residue(s) required for the propagation of feature annotation.</text>
</comment>
<evidence type="ECO:0000256" key="4">
    <source>
        <dbReference type="ARBA" id="ARBA00020461"/>
    </source>
</evidence>
<dbReference type="GO" id="GO:0005829">
    <property type="term" value="C:cytosol"/>
    <property type="evidence" value="ECO:0007669"/>
    <property type="project" value="TreeGrafter"/>
</dbReference>
<dbReference type="PROSITE" id="PS01281">
    <property type="entry name" value="GIDA_2"/>
    <property type="match status" value="1"/>
</dbReference>
<gene>
    <name evidence="11 13" type="primary">mnmG</name>
    <name evidence="11" type="synonym">gidA</name>
    <name evidence="13" type="ORF">HCT46_03825</name>
</gene>
<dbReference type="GO" id="GO:0050660">
    <property type="term" value="F:flavin adenine dinucleotide binding"/>
    <property type="evidence" value="ECO:0007669"/>
    <property type="project" value="UniProtKB-UniRule"/>
</dbReference>
<dbReference type="Gene3D" id="3.50.50.60">
    <property type="entry name" value="FAD/NAD(P)-binding domain"/>
    <property type="match status" value="2"/>
</dbReference>
<dbReference type="Pfam" id="PF21680">
    <property type="entry name" value="GIDA_C_1st"/>
    <property type="match status" value="1"/>
</dbReference>
<name>A0A968KT41_9SPIO</name>
<evidence type="ECO:0000256" key="6">
    <source>
        <dbReference type="ARBA" id="ARBA00022694"/>
    </source>
</evidence>
<dbReference type="SUPFAM" id="SSF51905">
    <property type="entry name" value="FAD/NAD(P)-binding domain"/>
    <property type="match status" value="1"/>
</dbReference>
<comment type="caution">
    <text evidence="13">The sequence shown here is derived from an EMBL/GenBank/DDBJ whole genome shotgun (WGS) entry which is preliminary data.</text>
</comment>
<feature type="binding site" evidence="11">
    <location>
        <begin position="9"/>
        <end position="14"/>
    </location>
    <ligand>
        <name>FAD</name>
        <dbReference type="ChEBI" id="CHEBI:57692"/>
    </ligand>
</feature>
<dbReference type="PROSITE" id="PS01280">
    <property type="entry name" value="GIDA_1"/>
    <property type="match status" value="1"/>
</dbReference>
<dbReference type="InterPro" id="IPR002218">
    <property type="entry name" value="MnmG-rel"/>
</dbReference>
<dbReference type="FunFam" id="3.50.50.60:FF:000002">
    <property type="entry name" value="tRNA uridine 5-carboxymethylaminomethyl modification enzyme MnmG"/>
    <property type="match status" value="1"/>
</dbReference>
<evidence type="ECO:0000256" key="1">
    <source>
        <dbReference type="ARBA" id="ARBA00001974"/>
    </source>
</evidence>
<dbReference type="RefSeq" id="WP_167703473.1">
    <property type="nucleotide sequence ID" value="NZ_CP118168.1"/>
</dbReference>
<feature type="binding site" evidence="11">
    <location>
        <begin position="268"/>
        <end position="282"/>
    </location>
    <ligand>
        <name>NAD(+)</name>
        <dbReference type="ChEBI" id="CHEBI:57540"/>
    </ligand>
</feature>
<evidence type="ECO:0000313" key="13">
    <source>
        <dbReference type="EMBL" id="NIZ47041.1"/>
    </source>
</evidence>
<dbReference type="PANTHER" id="PTHR11806:SF0">
    <property type="entry name" value="PROTEIN MTO1 HOMOLOG, MITOCHONDRIAL"/>
    <property type="match status" value="1"/>
</dbReference>
<dbReference type="InterPro" id="IPR026904">
    <property type="entry name" value="MnmG_C"/>
</dbReference>
<evidence type="ECO:0000313" key="14">
    <source>
        <dbReference type="Proteomes" id="UP000752013"/>
    </source>
</evidence>
<evidence type="ECO:0000256" key="8">
    <source>
        <dbReference type="ARBA" id="ARBA00023027"/>
    </source>
</evidence>
<dbReference type="HAMAP" id="MF_00129">
    <property type="entry name" value="MnmG_GidA"/>
    <property type="match status" value="1"/>
</dbReference>
<dbReference type="EMBL" id="JAATLK010000001">
    <property type="protein sequence ID" value="NIZ47041.1"/>
    <property type="molecule type" value="Genomic_DNA"/>
</dbReference>
<keyword evidence="7 11" id="KW-0274">FAD</keyword>
<comment type="cofactor">
    <cofactor evidence="1 11">
        <name>FAD</name>
        <dbReference type="ChEBI" id="CHEBI:57692"/>
    </cofactor>
</comment>
<evidence type="ECO:0000256" key="9">
    <source>
        <dbReference type="ARBA" id="ARBA00025948"/>
    </source>
</evidence>
<evidence type="ECO:0000256" key="2">
    <source>
        <dbReference type="ARBA" id="ARBA00003717"/>
    </source>
</evidence>
<proteinExistence type="inferred from homology"/>
<reference evidence="13" key="1">
    <citation type="submission" date="2020-03" db="EMBL/GenBank/DDBJ databases">
        <title>Spirochaetal bacteria isolated from arthropods constitute a novel genus Entomospira genus novum within the order Spirochaetales.</title>
        <authorList>
            <person name="Grana-Miraglia L."/>
            <person name="Sikutova S."/>
            <person name="Fingerle V."/>
            <person name="Sing A."/>
            <person name="Castillo-Ramirez S."/>
            <person name="Margos G."/>
            <person name="Rudolf I."/>
        </authorList>
    </citation>
    <scope>NUCLEOTIDE SEQUENCE</scope>
    <source>
        <strain evidence="13">BR208</strain>
    </source>
</reference>
<evidence type="ECO:0000256" key="11">
    <source>
        <dbReference type="HAMAP-Rule" id="MF_00129"/>
    </source>
</evidence>
<comment type="subcellular location">
    <subcellularLocation>
        <location evidence="11">Cytoplasm</location>
    </subcellularLocation>
</comment>
<evidence type="ECO:0000256" key="10">
    <source>
        <dbReference type="ARBA" id="ARBA00031800"/>
    </source>
</evidence>
<keyword evidence="11" id="KW-0963">Cytoplasm</keyword>
<dbReference type="SMART" id="SM01228">
    <property type="entry name" value="GIDA_assoc_3"/>
    <property type="match status" value="1"/>
</dbReference>
<dbReference type="Pfam" id="PF01134">
    <property type="entry name" value="GIDA"/>
    <property type="match status" value="1"/>
</dbReference>
<evidence type="ECO:0000256" key="3">
    <source>
        <dbReference type="ARBA" id="ARBA00007653"/>
    </source>
</evidence>
<dbReference type="GO" id="GO:0002098">
    <property type="term" value="P:tRNA wobble uridine modification"/>
    <property type="evidence" value="ECO:0007669"/>
    <property type="project" value="InterPro"/>
</dbReference>